<dbReference type="PANTHER" id="PTHR34137:SF1">
    <property type="entry name" value="EXODEOXYRIBONUCLEASE 7 SMALL SUBUNIT"/>
    <property type="match status" value="1"/>
</dbReference>
<dbReference type="HAMAP" id="MF_00337">
    <property type="entry name" value="Exonuc_7_S"/>
    <property type="match status" value="1"/>
</dbReference>
<dbReference type="Gene3D" id="1.10.287.1040">
    <property type="entry name" value="Exonuclease VII, small subunit"/>
    <property type="match status" value="1"/>
</dbReference>
<comment type="subunit">
    <text evidence="6">Heterooligomer composed of large and small subunits.</text>
</comment>
<dbReference type="InterPro" id="IPR003761">
    <property type="entry name" value="Exonuc_VII_S"/>
</dbReference>
<dbReference type="EC" id="3.1.11.6" evidence="6"/>
<dbReference type="InterPro" id="IPR037004">
    <property type="entry name" value="Exonuc_VII_ssu_sf"/>
</dbReference>
<organism evidence="8 9">
    <name type="scientific">Streptomyces griseoaurantiacus</name>
    <dbReference type="NCBI Taxonomy" id="68213"/>
    <lineage>
        <taxon>Bacteria</taxon>
        <taxon>Bacillati</taxon>
        <taxon>Actinomycetota</taxon>
        <taxon>Actinomycetes</taxon>
        <taxon>Kitasatosporales</taxon>
        <taxon>Streptomycetaceae</taxon>
        <taxon>Streptomyces</taxon>
        <taxon>Streptomyces aurantiacus group</taxon>
    </lineage>
</organism>
<proteinExistence type="inferred from homology"/>
<evidence type="ECO:0000256" key="2">
    <source>
        <dbReference type="ARBA" id="ARBA00022490"/>
    </source>
</evidence>
<dbReference type="PANTHER" id="PTHR34137">
    <property type="entry name" value="EXODEOXYRIBONUCLEASE 7 SMALL SUBUNIT"/>
    <property type="match status" value="1"/>
</dbReference>
<evidence type="ECO:0000256" key="7">
    <source>
        <dbReference type="SAM" id="MobiDB-lite"/>
    </source>
</evidence>
<dbReference type="Proteomes" id="UP000198614">
    <property type="component" value="Unassembled WGS sequence"/>
</dbReference>
<comment type="catalytic activity">
    <reaction evidence="6">
        <text>Exonucleolytic cleavage in either 5'- to 3'- or 3'- to 5'-direction to yield nucleoside 5'-phosphates.</text>
        <dbReference type="EC" id="3.1.11.6"/>
    </reaction>
</comment>
<evidence type="ECO:0000313" key="9">
    <source>
        <dbReference type="Proteomes" id="UP000198614"/>
    </source>
</evidence>
<keyword evidence="2 6" id="KW-0963">Cytoplasm</keyword>
<name>A0A1G7RWE2_9ACTN</name>
<keyword evidence="5 6" id="KW-0269">Exonuclease</keyword>
<evidence type="ECO:0000256" key="4">
    <source>
        <dbReference type="ARBA" id="ARBA00022801"/>
    </source>
</evidence>
<dbReference type="NCBIfam" id="NF002139">
    <property type="entry name" value="PRK00977.1-3"/>
    <property type="match status" value="1"/>
</dbReference>
<dbReference type="GO" id="GO:0005829">
    <property type="term" value="C:cytosol"/>
    <property type="evidence" value="ECO:0007669"/>
    <property type="project" value="TreeGrafter"/>
</dbReference>
<evidence type="ECO:0000256" key="6">
    <source>
        <dbReference type="HAMAP-Rule" id="MF_00337"/>
    </source>
</evidence>
<reference evidence="8 9" key="1">
    <citation type="submission" date="2016-10" db="EMBL/GenBank/DDBJ databases">
        <authorList>
            <person name="de Groot N.N."/>
        </authorList>
    </citation>
    <scope>NUCLEOTIDE SEQUENCE [LARGE SCALE GENOMIC DNA]</scope>
    <source>
        <strain evidence="8 9">CGMCC 4.1859</strain>
    </source>
</reference>
<comment type="function">
    <text evidence="6">Bidirectionally degrades single-stranded DNA into large acid-insoluble oligonucleotides, which are then degraded further into small acid-soluble oligonucleotides.</text>
</comment>
<dbReference type="OrthoDB" id="5244334at2"/>
<keyword evidence="4 6" id="KW-0378">Hydrolase</keyword>
<evidence type="ECO:0000256" key="5">
    <source>
        <dbReference type="ARBA" id="ARBA00022839"/>
    </source>
</evidence>
<keyword evidence="3 6" id="KW-0540">Nuclease</keyword>
<dbReference type="GO" id="GO:0008855">
    <property type="term" value="F:exodeoxyribonuclease VII activity"/>
    <property type="evidence" value="ECO:0007669"/>
    <property type="project" value="UniProtKB-UniRule"/>
</dbReference>
<dbReference type="GO" id="GO:0006308">
    <property type="term" value="P:DNA catabolic process"/>
    <property type="evidence" value="ECO:0007669"/>
    <property type="project" value="UniProtKB-UniRule"/>
</dbReference>
<dbReference type="SUPFAM" id="SSF116842">
    <property type="entry name" value="XseB-like"/>
    <property type="match status" value="1"/>
</dbReference>
<feature type="compositionally biased region" description="Low complexity" evidence="7">
    <location>
        <begin position="1"/>
        <end position="13"/>
    </location>
</feature>
<feature type="region of interest" description="Disordered" evidence="7">
    <location>
        <begin position="1"/>
        <end position="22"/>
    </location>
</feature>
<dbReference type="NCBIfam" id="TIGR01280">
    <property type="entry name" value="xseB"/>
    <property type="match status" value="1"/>
</dbReference>
<evidence type="ECO:0000256" key="3">
    <source>
        <dbReference type="ARBA" id="ARBA00022722"/>
    </source>
</evidence>
<evidence type="ECO:0000313" key="8">
    <source>
        <dbReference type="EMBL" id="SDG15143.1"/>
    </source>
</evidence>
<sequence length="90" mass="9609">MTSTETGTGTAQAAGGGKKGEALGYEQARDELIEVVRRLEAGGTTLEESLALWERGEELAAVCRTWLEGARRRLDAALAEEDQEAGEDEA</sequence>
<dbReference type="AlphaFoldDB" id="A0A1G7RWE2"/>
<dbReference type="GO" id="GO:0009318">
    <property type="term" value="C:exodeoxyribonuclease VII complex"/>
    <property type="evidence" value="ECO:0007669"/>
    <property type="project" value="UniProtKB-UniRule"/>
</dbReference>
<comment type="subcellular location">
    <subcellularLocation>
        <location evidence="6">Cytoplasm</location>
    </subcellularLocation>
</comment>
<dbReference type="EMBL" id="FNAX01000015">
    <property type="protein sequence ID" value="SDG15143.1"/>
    <property type="molecule type" value="Genomic_DNA"/>
</dbReference>
<dbReference type="Pfam" id="PF02609">
    <property type="entry name" value="Exonuc_VII_S"/>
    <property type="match status" value="1"/>
</dbReference>
<comment type="similarity">
    <text evidence="1 6">Belongs to the XseB family.</text>
</comment>
<protein>
    <recommendedName>
        <fullName evidence="6">Exodeoxyribonuclease 7 small subunit</fullName>
        <ecNumber evidence="6">3.1.11.6</ecNumber>
    </recommendedName>
    <alternativeName>
        <fullName evidence="6">Exodeoxyribonuclease VII small subunit</fullName>
        <shortName evidence="6">Exonuclease VII small subunit</shortName>
    </alternativeName>
</protein>
<evidence type="ECO:0000256" key="1">
    <source>
        <dbReference type="ARBA" id="ARBA00009998"/>
    </source>
</evidence>
<gene>
    <name evidence="6" type="primary">xseB</name>
    <name evidence="8" type="ORF">SAMN05216260_11536</name>
</gene>
<accession>A0A1G7RWE2</accession>